<keyword evidence="4" id="KW-0547">Nucleotide-binding</keyword>
<dbReference type="FunFam" id="1.20.1560.10:FF:000010">
    <property type="entry name" value="Multidrug resistance-associated ABC transporter"/>
    <property type="match status" value="1"/>
</dbReference>
<name>A0A9P6R8Z8_9FUNG</name>
<gene>
    <name evidence="12" type="ORF">BGZ99_009248</name>
</gene>
<feature type="domain" description="ABC transmembrane type-1" evidence="11">
    <location>
        <begin position="981"/>
        <end position="1266"/>
    </location>
</feature>
<dbReference type="InterPro" id="IPR050173">
    <property type="entry name" value="ABC_transporter_C-like"/>
</dbReference>
<proteinExistence type="predicted"/>
<feature type="domain" description="ABC transporter" evidence="10">
    <location>
        <begin position="643"/>
        <end position="865"/>
    </location>
</feature>
<dbReference type="PROSITE" id="PS00211">
    <property type="entry name" value="ABC_TRANSPORTER_1"/>
    <property type="match status" value="2"/>
</dbReference>
<evidence type="ECO:0000259" key="11">
    <source>
        <dbReference type="PROSITE" id="PS50929"/>
    </source>
</evidence>
<evidence type="ECO:0000256" key="9">
    <source>
        <dbReference type="SAM" id="Phobius"/>
    </source>
</evidence>
<feature type="transmembrane region" description="Helical" evidence="9">
    <location>
        <begin position="502"/>
        <end position="523"/>
    </location>
</feature>
<dbReference type="FunFam" id="3.40.50.300:FF:000163">
    <property type="entry name" value="Multidrug resistance-associated protein member 4"/>
    <property type="match status" value="1"/>
</dbReference>
<dbReference type="CDD" id="cd18579">
    <property type="entry name" value="ABC_6TM_ABCC_D1"/>
    <property type="match status" value="1"/>
</dbReference>
<dbReference type="PROSITE" id="PS50893">
    <property type="entry name" value="ABC_TRANSPORTER_2"/>
    <property type="match status" value="2"/>
</dbReference>
<dbReference type="Pfam" id="PF00005">
    <property type="entry name" value="ABC_tran"/>
    <property type="match status" value="2"/>
</dbReference>
<sequence length="1575" mass="175563">MSHGGFLTLLGLPALIASAAFFGRMRYLRRNRTPHAYGRTNLTFWPEQIFISAACLFLLAMAVSLCSTSESPSGLLLGVLLMLCAWVTALPLNILERRYETRSSDHLFVYYAVTLCVSLVSLYILSEDGDQEPVASNLIELMSYFAAAIAAAFFFEAYPRGNTRVQRLAREKENQNAFQQANLFSRLSHHYLQSIVSLGATRPLTGDDLVNTTPAMLLTNPNYERVALYWEKDKAQSAAKHRQPSFLWTVLRAYRGEIIIMLAARVVGYGLLYAPPMLFGQLLRFINDYSVAVRDGTEPPALKTGFVITSAMLFFNITSIFTVCFAFLLSTDLSIQARGAAVALIYRKSLKLSPQAKQSSTLGEITNHMAVDADKLVEAAFFLPLLITVPFELVVSTYLLYQLLGWSLVAGFVVFAILVPVQARMVSFMNGYQEGQLKWMDSRVRLMTEILSNIKIVKLYHWYIENEDSCLTDMEVPFRKKIDALRAKELHSLKGMATIRSILTIVFSSVTLLMALGTFWVFAYFGGPNMTPGKMTSEVVFVSITLFGIMNRPLGLVTDMLSRTIAVNVAMQRIQKFLLMEEIDTTVVRRYSRQPRITTSGKDPVLHQPLSVDIENGTFAWEKEVPDMDTTISTDAALDGERQPLLAAAKAQPTRPALSNITLRIPDGSLTAIVGRIGQGKSSLLSAIIGEMYKRNGTVTVYGDLAYVPQQAWIINATVRDNILFGKPFDQIKYDNIINASGLQPDLEMLAAGDKTEIGERGINLSGGQKQRVSLARAAYQDADIYLLDDPLSAVDAHVDQHLWQKLIGPTGLLKDKTRILVTHGIHHLEHVDQIVVLKDGSISEVGEYRHLMNSRGQFYQLINDFSATHKRRTNKHTLSSTGQHLRDLLHIKKDITKDTIEQTTSSTSSVSADSGLNDSEGDSSERNTIVGEAAVKAADNAAVNKNGSGELIADEKMIEGRVGWKILLIYAKAASYRNALFCIVLFVLAQACHIGTNFWLRYWISDSEARERDGQEMRPVSYYLIGYARLVVLYMCLDVVVNYTTEVVCGIRASKVIYDELLTRVLRLPMSFFDVTPMGRIVNRFSSDINAIDNQLPEQWNSLFTFTSIIGGTFFVIAYSTPIFLIAIPPLILVYFWIQDYFIKSSSSLKRLHSVSKSPLYQHFSETLAGVSTIRVMKGLREQFVHQNDELADVIANRFNVFASNNRWLTIRLESLGAIVVFISSSLAVLNAGDLDPSLVGLALSYALNMVAFINYIVRVVTDVQINLVSVERVEEYSQKPTEAPVETGARLPENWPSEGRIVFKNYSTRYREGLDLVIKNVSVTVEPTESVGIVGRTGAGKSSLTLALFRIIEAADSYWARASDPTYAEKHPLEDTLALYSERRNGIDGGSIEIDGIDISTLGLRDLRKHLSIIPQDPTLFAGTVRDNLDPFEEHTDKDIWEALERSHLKAHISTLEGGLSYEVAQNGENFSVGQRSLICLARALLRKTKVLVMDEATAAVDVETDGLIQSTIRKEFKDRTILTIAHRIKTVMDSDKILVLEKGCVEEYAAPSELLQHPDSLFYRLAKQAGEV</sequence>
<dbReference type="FunFam" id="1.20.1560.10:FF:000006">
    <property type="entry name" value="ATP-binding cassette, sub-family C (CFTR/MRP), member 9"/>
    <property type="match status" value="1"/>
</dbReference>
<dbReference type="SUPFAM" id="SSF52540">
    <property type="entry name" value="P-loop containing nucleoside triphosphate hydrolases"/>
    <property type="match status" value="3"/>
</dbReference>
<dbReference type="GO" id="GO:0016887">
    <property type="term" value="F:ATP hydrolysis activity"/>
    <property type="evidence" value="ECO:0007669"/>
    <property type="project" value="InterPro"/>
</dbReference>
<dbReference type="CDD" id="cd18603">
    <property type="entry name" value="ABC_6TM_MRP1_2_3_6_D2_like"/>
    <property type="match status" value="1"/>
</dbReference>
<feature type="transmembrane region" description="Helical" evidence="9">
    <location>
        <begin position="262"/>
        <end position="286"/>
    </location>
</feature>
<dbReference type="Pfam" id="PF00664">
    <property type="entry name" value="ABC_membrane"/>
    <property type="match status" value="2"/>
</dbReference>
<keyword evidence="2" id="KW-0813">Transport</keyword>
<dbReference type="OrthoDB" id="6500128at2759"/>
<protein>
    <submittedName>
        <fullName evidence="12">Uncharacterized protein</fullName>
    </submittedName>
</protein>
<dbReference type="PROSITE" id="PS50929">
    <property type="entry name" value="ABC_TM1F"/>
    <property type="match status" value="2"/>
</dbReference>
<keyword evidence="7 9" id="KW-0472">Membrane</keyword>
<reference evidence="12" key="1">
    <citation type="journal article" date="2020" name="Fungal Divers.">
        <title>Resolving the Mortierellaceae phylogeny through synthesis of multi-gene phylogenetics and phylogenomics.</title>
        <authorList>
            <person name="Vandepol N."/>
            <person name="Liber J."/>
            <person name="Desiro A."/>
            <person name="Na H."/>
            <person name="Kennedy M."/>
            <person name="Barry K."/>
            <person name="Grigoriev I.V."/>
            <person name="Miller A.N."/>
            <person name="O'Donnell K."/>
            <person name="Stajich J.E."/>
            <person name="Bonito G."/>
        </authorList>
    </citation>
    <scope>NUCLEOTIDE SEQUENCE</scope>
    <source>
        <strain evidence="12">REB-010B</strain>
    </source>
</reference>
<feature type="transmembrane region" description="Helical" evidence="9">
    <location>
        <begin position="376"/>
        <end position="393"/>
    </location>
</feature>
<feature type="domain" description="ABC transporter" evidence="10">
    <location>
        <begin position="1303"/>
        <end position="1570"/>
    </location>
</feature>
<feature type="transmembrane region" description="Helical" evidence="9">
    <location>
        <begin position="75"/>
        <end position="95"/>
    </location>
</feature>
<evidence type="ECO:0000256" key="3">
    <source>
        <dbReference type="ARBA" id="ARBA00022692"/>
    </source>
</evidence>
<dbReference type="Gene3D" id="1.20.1560.10">
    <property type="entry name" value="ABC transporter type 1, transmembrane domain"/>
    <property type="match status" value="2"/>
</dbReference>
<keyword evidence="3 9" id="KW-0812">Transmembrane</keyword>
<feature type="transmembrane region" description="Helical" evidence="9">
    <location>
        <begin position="107"/>
        <end position="126"/>
    </location>
</feature>
<dbReference type="CDD" id="cd03244">
    <property type="entry name" value="ABCC_MRP_domain2"/>
    <property type="match status" value="1"/>
</dbReference>
<feature type="region of interest" description="Disordered" evidence="8">
    <location>
        <begin position="901"/>
        <end position="925"/>
    </location>
</feature>
<evidence type="ECO:0000256" key="5">
    <source>
        <dbReference type="ARBA" id="ARBA00022840"/>
    </source>
</evidence>
<keyword evidence="13" id="KW-1185">Reference proteome</keyword>
<dbReference type="GO" id="GO:0016020">
    <property type="term" value="C:membrane"/>
    <property type="evidence" value="ECO:0007669"/>
    <property type="project" value="UniProtKB-SubCell"/>
</dbReference>
<dbReference type="SUPFAM" id="SSF90123">
    <property type="entry name" value="ABC transporter transmembrane region"/>
    <property type="match status" value="2"/>
</dbReference>
<feature type="transmembrane region" description="Helical" evidence="9">
    <location>
        <begin position="399"/>
        <end position="419"/>
    </location>
</feature>
<dbReference type="InterPro" id="IPR036640">
    <property type="entry name" value="ABC1_TM_sf"/>
</dbReference>
<dbReference type="InterPro" id="IPR044746">
    <property type="entry name" value="ABCC_6TM_D1"/>
</dbReference>
<dbReference type="CDD" id="cd03250">
    <property type="entry name" value="ABCC_MRP_domain1"/>
    <property type="match status" value="1"/>
</dbReference>
<feature type="transmembrane region" description="Helical" evidence="9">
    <location>
        <begin position="44"/>
        <end position="63"/>
    </location>
</feature>
<dbReference type="Proteomes" id="UP000738325">
    <property type="component" value="Unassembled WGS sequence"/>
</dbReference>
<evidence type="ECO:0000256" key="4">
    <source>
        <dbReference type="ARBA" id="ARBA00022741"/>
    </source>
</evidence>
<comment type="subcellular location">
    <subcellularLocation>
        <location evidence="1">Membrane</location>
        <topology evidence="1">Multi-pass membrane protein</topology>
    </subcellularLocation>
</comment>
<dbReference type="InterPro" id="IPR003439">
    <property type="entry name" value="ABC_transporter-like_ATP-bd"/>
</dbReference>
<dbReference type="InterPro" id="IPR011527">
    <property type="entry name" value="ABC1_TM_dom"/>
</dbReference>
<evidence type="ECO:0000256" key="7">
    <source>
        <dbReference type="ARBA" id="ARBA00023136"/>
    </source>
</evidence>
<accession>A0A9P6R8Z8</accession>
<dbReference type="InterPro" id="IPR003593">
    <property type="entry name" value="AAA+_ATPase"/>
</dbReference>
<dbReference type="Gene3D" id="3.40.50.300">
    <property type="entry name" value="P-loop containing nucleotide triphosphate hydrolases"/>
    <property type="match status" value="2"/>
</dbReference>
<feature type="transmembrane region" description="Helical" evidence="9">
    <location>
        <begin position="1217"/>
        <end position="1234"/>
    </location>
</feature>
<feature type="domain" description="ABC transmembrane type-1" evidence="11">
    <location>
        <begin position="259"/>
        <end position="566"/>
    </location>
</feature>
<dbReference type="EMBL" id="JAAAIP010000770">
    <property type="protein sequence ID" value="KAG0312833.1"/>
    <property type="molecule type" value="Genomic_DNA"/>
</dbReference>
<evidence type="ECO:0000256" key="6">
    <source>
        <dbReference type="ARBA" id="ARBA00022989"/>
    </source>
</evidence>
<feature type="transmembrane region" description="Helical" evidence="9">
    <location>
        <begin position="980"/>
        <end position="1001"/>
    </location>
</feature>
<dbReference type="GO" id="GO:0140359">
    <property type="term" value="F:ABC-type transporter activity"/>
    <property type="evidence" value="ECO:0007669"/>
    <property type="project" value="InterPro"/>
</dbReference>
<keyword evidence="5" id="KW-0067">ATP-binding</keyword>
<feature type="transmembrane region" description="Helical" evidence="9">
    <location>
        <begin position="1124"/>
        <end position="1144"/>
    </location>
</feature>
<feature type="transmembrane region" description="Helical" evidence="9">
    <location>
        <begin position="306"/>
        <end position="329"/>
    </location>
</feature>
<evidence type="ECO:0000256" key="8">
    <source>
        <dbReference type="SAM" id="MobiDB-lite"/>
    </source>
</evidence>
<evidence type="ECO:0000313" key="13">
    <source>
        <dbReference type="Proteomes" id="UP000738325"/>
    </source>
</evidence>
<evidence type="ECO:0000256" key="1">
    <source>
        <dbReference type="ARBA" id="ARBA00004141"/>
    </source>
</evidence>
<dbReference type="SMART" id="SM00382">
    <property type="entry name" value="AAA"/>
    <property type="match status" value="2"/>
</dbReference>
<feature type="transmembrane region" description="Helical" evidence="9">
    <location>
        <begin position="535"/>
        <end position="554"/>
    </location>
</feature>
<feature type="transmembrane region" description="Helical" evidence="9">
    <location>
        <begin position="1021"/>
        <end position="1038"/>
    </location>
</feature>
<dbReference type="GO" id="GO:0005524">
    <property type="term" value="F:ATP binding"/>
    <property type="evidence" value="ECO:0007669"/>
    <property type="project" value="UniProtKB-KW"/>
</dbReference>
<dbReference type="InterPro" id="IPR017871">
    <property type="entry name" value="ABC_transporter-like_CS"/>
</dbReference>
<evidence type="ECO:0000259" key="10">
    <source>
        <dbReference type="PROSITE" id="PS50893"/>
    </source>
</evidence>
<dbReference type="PANTHER" id="PTHR24223">
    <property type="entry name" value="ATP-BINDING CASSETTE SUB-FAMILY C"/>
    <property type="match status" value="1"/>
</dbReference>
<organism evidence="12 13">
    <name type="scientific">Dissophora globulifera</name>
    <dbReference type="NCBI Taxonomy" id="979702"/>
    <lineage>
        <taxon>Eukaryota</taxon>
        <taxon>Fungi</taxon>
        <taxon>Fungi incertae sedis</taxon>
        <taxon>Mucoromycota</taxon>
        <taxon>Mortierellomycotina</taxon>
        <taxon>Mortierellomycetes</taxon>
        <taxon>Mortierellales</taxon>
        <taxon>Mortierellaceae</taxon>
        <taxon>Dissophora</taxon>
    </lineage>
</organism>
<feature type="transmembrane region" description="Helical" evidence="9">
    <location>
        <begin position="138"/>
        <end position="158"/>
    </location>
</feature>
<comment type="caution">
    <text evidence="12">The sequence shown here is derived from an EMBL/GenBank/DDBJ whole genome shotgun (WGS) entry which is preliminary data.</text>
</comment>
<dbReference type="FunFam" id="3.40.50.300:FF:000997">
    <property type="entry name" value="Multidrug resistance-associated protein 1"/>
    <property type="match status" value="1"/>
</dbReference>
<evidence type="ECO:0000256" key="2">
    <source>
        <dbReference type="ARBA" id="ARBA00022448"/>
    </source>
</evidence>
<keyword evidence="6 9" id="KW-1133">Transmembrane helix</keyword>
<feature type="transmembrane region" description="Helical" evidence="9">
    <location>
        <begin position="6"/>
        <end position="23"/>
    </location>
</feature>
<evidence type="ECO:0000313" key="12">
    <source>
        <dbReference type="EMBL" id="KAG0312833.1"/>
    </source>
</evidence>
<feature type="transmembrane region" description="Helical" evidence="9">
    <location>
        <begin position="1240"/>
        <end position="1259"/>
    </location>
</feature>
<dbReference type="InterPro" id="IPR027417">
    <property type="entry name" value="P-loop_NTPase"/>
</dbReference>